<accession>A0A0C2J534</accession>
<organism evidence="3 4">
    <name type="scientific">Thelohanellus kitauei</name>
    <name type="common">Myxosporean</name>
    <dbReference type="NCBI Taxonomy" id="669202"/>
    <lineage>
        <taxon>Eukaryota</taxon>
        <taxon>Metazoa</taxon>
        <taxon>Cnidaria</taxon>
        <taxon>Myxozoa</taxon>
        <taxon>Myxosporea</taxon>
        <taxon>Bivalvulida</taxon>
        <taxon>Platysporina</taxon>
        <taxon>Myxobolidae</taxon>
        <taxon>Thelohanellus</taxon>
    </lineage>
</organism>
<dbReference type="Pfam" id="PF24681">
    <property type="entry name" value="Kelch_KLHDC2_KLHL20_DRC7"/>
    <property type="match status" value="1"/>
</dbReference>
<keyword evidence="3" id="KW-0418">Kinase</keyword>
<evidence type="ECO:0000256" key="2">
    <source>
        <dbReference type="ARBA" id="ARBA00022737"/>
    </source>
</evidence>
<dbReference type="EMBL" id="JWZT01001069">
    <property type="protein sequence ID" value="KII72944.1"/>
    <property type="molecule type" value="Genomic_DNA"/>
</dbReference>
<gene>
    <name evidence="3" type="ORF">RF11_12314</name>
</gene>
<keyword evidence="2" id="KW-0677">Repeat</keyword>
<dbReference type="PANTHER" id="PTHR46228:SF2">
    <property type="entry name" value="KELCH REPEAT PROTEIN (AFU_ORTHOLOGUE AFUA_4G14350)"/>
    <property type="match status" value="1"/>
</dbReference>
<keyword evidence="3" id="KW-0808">Transferase</keyword>
<reference evidence="3 4" key="1">
    <citation type="journal article" date="2014" name="Genome Biol. Evol.">
        <title>The genome of the myxosporean Thelohanellus kitauei shows adaptations to nutrient acquisition within its fish host.</title>
        <authorList>
            <person name="Yang Y."/>
            <person name="Xiong J."/>
            <person name="Zhou Z."/>
            <person name="Huo F."/>
            <person name="Miao W."/>
            <person name="Ran C."/>
            <person name="Liu Y."/>
            <person name="Zhang J."/>
            <person name="Feng J."/>
            <person name="Wang M."/>
            <person name="Wang M."/>
            <person name="Wang L."/>
            <person name="Yao B."/>
        </authorList>
    </citation>
    <scope>NUCLEOTIDE SEQUENCE [LARGE SCALE GENOMIC DNA]</scope>
    <source>
        <strain evidence="3">Wuqing</strain>
    </source>
</reference>
<dbReference type="AlphaFoldDB" id="A0A0C2J534"/>
<dbReference type="Gene3D" id="2.120.10.80">
    <property type="entry name" value="Kelch-type beta propeller"/>
    <property type="match status" value="1"/>
</dbReference>
<comment type="caution">
    <text evidence="3">The sequence shown here is derived from an EMBL/GenBank/DDBJ whole genome shotgun (WGS) entry which is preliminary data.</text>
</comment>
<dbReference type="OrthoDB" id="45365at2759"/>
<dbReference type="Proteomes" id="UP000031668">
    <property type="component" value="Unassembled WGS sequence"/>
</dbReference>
<proteinExistence type="predicted"/>
<protein>
    <submittedName>
        <fullName evidence="3">Actin-fragmin kinase</fullName>
    </submittedName>
</protein>
<dbReference type="SUPFAM" id="SSF50965">
    <property type="entry name" value="Galactose oxidase, central domain"/>
    <property type="match status" value="1"/>
</dbReference>
<dbReference type="InterPro" id="IPR011043">
    <property type="entry name" value="Gal_Oxase/kelch_b-propeller"/>
</dbReference>
<evidence type="ECO:0000313" key="3">
    <source>
        <dbReference type="EMBL" id="KII72944.1"/>
    </source>
</evidence>
<name>A0A0C2J534_THEKT</name>
<sequence>MGLTNQHMIPGRRIINCMTSAGEYLMIFVEYMVGPNGEFSELRSYNTITGAWRLHERPNEIKDYCIPPWICAVGSVVYMFGGESLDHDEESRLIYSIVSFDITNSTWKTVYSSPDDSSGDSVDHSNDRSPPSMRLCLLVHHSGSLYLLGRIVEDEDSNLMYKFCLETSTWSFVAQNGLIPRFKRKIDGTIYKNKLYCFGERSRDKNTLREIPIFDFSTSTWTTRAAIAINLQFPNERSGESYAFSRNFAYMSGGSGRGTQRSRSDIWRMDLETLEWLKLDCCLKTGNSHHLMSVVEDTYLCSFGGNGRSQGFFDAPERFTIRPPSLYRLCLEFICRSPNIRSYIRSLPADVVEKLNIDDNNSS</sequence>
<dbReference type="PANTHER" id="PTHR46228">
    <property type="entry name" value="KELCH DOMAIN-CONTAINING PROTEIN"/>
    <property type="match status" value="1"/>
</dbReference>
<dbReference type="GO" id="GO:0016301">
    <property type="term" value="F:kinase activity"/>
    <property type="evidence" value="ECO:0007669"/>
    <property type="project" value="UniProtKB-KW"/>
</dbReference>
<keyword evidence="1" id="KW-0880">Kelch repeat</keyword>
<evidence type="ECO:0000256" key="1">
    <source>
        <dbReference type="ARBA" id="ARBA00022441"/>
    </source>
</evidence>
<keyword evidence="4" id="KW-1185">Reference proteome</keyword>
<evidence type="ECO:0000313" key="4">
    <source>
        <dbReference type="Proteomes" id="UP000031668"/>
    </source>
</evidence>
<dbReference type="InterPro" id="IPR015915">
    <property type="entry name" value="Kelch-typ_b-propeller"/>
</dbReference>